<dbReference type="PROSITE" id="PS51915">
    <property type="entry name" value="ZAD"/>
    <property type="match status" value="1"/>
</dbReference>
<sequence length="599" mass="69663">MSLINRTNSKINIRTCRICLDAESGDMISIEEQNGWLSLFEICFGFTLTIQDVPRLLCQSCAEKVQSYVKFKEKCLKSHDLWKLVISDVKCHIVKYQNDENPNETVTNVLEIKNEPVDHTFDSDFSIDDDNEMVKFSSIEIEIEIPKEDIKTTIEESNENKNDCIGTNPDNSKHVKHKNGNGKANKTDQNIYNTGSITRIQKKNYTCSKCKESYEGKYWYDKHKKICRAKIGKRIYDQEYSYDLGRKYDDQNIDMVKQEPQNKMEIIGNKNDSLFSCGLCHLSFFNTKDGFIHLDDHWSSNDLACKLCDFVGIDLAAIISHRFSHVPRNKLRFVCHICEKNQCSLIALHFHYRKEHLKKPGGYCSRCNKEYSRLRYWKKHEKRHVAPKYTCDICKKTFTLKSNLKGHIIDHMRIVTGVCDICGIVLSRQRYIELHKEAVHNHSPVKCTHCNRMFKNQYSLIKHQKRLAEEKPCEVKCEVCHKAFGGQRGLKQHMVMHSGEKPYKCDTCGSSYKRKAHLINHLYKHKVNLPQCQICMKPFSCPASLKRHSSVHTGVRKYACTATNCGKSFYHKKVLMVHLQRRHKSEGLEKSEVLQEEVV</sequence>
<feature type="binding site" evidence="6">
    <location>
        <position position="58"/>
    </location>
    <ligand>
        <name>Zn(2+)</name>
        <dbReference type="ChEBI" id="CHEBI:29105"/>
    </ligand>
</feature>
<dbReference type="EMBL" id="JARGEI010000013">
    <property type="protein sequence ID" value="KAJ8721636.1"/>
    <property type="molecule type" value="Genomic_DNA"/>
</dbReference>
<dbReference type="PANTHER" id="PTHR24408">
    <property type="entry name" value="ZINC FINGER PROTEIN"/>
    <property type="match status" value="1"/>
</dbReference>
<dbReference type="GO" id="GO:0008270">
    <property type="term" value="F:zinc ion binding"/>
    <property type="evidence" value="ECO:0007669"/>
    <property type="project" value="UniProtKB-UniRule"/>
</dbReference>
<reference evidence="10" key="1">
    <citation type="submission" date="2023-03" db="EMBL/GenBank/DDBJ databases">
        <title>Chromosome-level genomes of two armyworms, Mythimna separata and Mythimna loreyi, provide insights into the biosynthesis and reception of sex pheromones.</title>
        <authorList>
            <person name="Zhao H."/>
        </authorList>
    </citation>
    <scope>NUCLEOTIDE SEQUENCE</scope>
    <source>
        <strain evidence="10">BeijingLab</strain>
        <tissue evidence="10">Pupa</tissue>
    </source>
</reference>
<dbReference type="Pfam" id="PF07776">
    <property type="entry name" value="zf-AD"/>
    <property type="match status" value="1"/>
</dbReference>
<feature type="domain" description="C2H2-type" evidence="8">
    <location>
        <begin position="445"/>
        <end position="472"/>
    </location>
</feature>
<dbReference type="PROSITE" id="PS00028">
    <property type="entry name" value="ZINC_FINGER_C2H2_1"/>
    <property type="match status" value="5"/>
</dbReference>
<dbReference type="FunFam" id="3.30.160.60:FF:000065">
    <property type="entry name" value="B-cell CLL/lymphoma 6, member B"/>
    <property type="match status" value="1"/>
</dbReference>
<feature type="domain" description="ZAD" evidence="9">
    <location>
        <begin position="14"/>
        <end position="85"/>
    </location>
</feature>
<evidence type="ECO:0000259" key="8">
    <source>
        <dbReference type="PROSITE" id="PS50157"/>
    </source>
</evidence>
<evidence type="ECO:0000256" key="4">
    <source>
        <dbReference type="ARBA" id="ARBA00022833"/>
    </source>
</evidence>
<evidence type="ECO:0000256" key="1">
    <source>
        <dbReference type="ARBA" id="ARBA00022723"/>
    </source>
</evidence>
<feature type="domain" description="C2H2-type" evidence="8">
    <location>
        <begin position="475"/>
        <end position="502"/>
    </location>
</feature>
<dbReference type="InterPro" id="IPR012934">
    <property type="entry name" value="Znf_AD"/>
</dbReference>
<dbReference type="Pfam" id="PF00096">
    <property type="entry name" value="zf-C2H2"/>
    <property type="match status" value="4"/>
</dbReference>
<gene>
    <name evidence="10" type="ORF">PYW07_002411</name>
</gene>
<evidence type="ECO:0000256" key="3">
    <source>
        <dbReference type="ARBA" id="ARBA00022771"/>
    </source>
</evidence>
<protein>
    <submittedName>
        <fullName evidence="10">Uncharacterized protein</fullName>
    </submittedName>
</protein>
<feature type="region of interest" description="Disordered" evidence="7">
    <location>
        <begin position="161"/>
        <end position="189"/>
    </location>
</feature>
<evidence type="ECO:0000256" key="2">
    <source>
        <dbReference type="ARBA" id="ARBA00022737"/>
    </source>
</evidence>
<feature type="binding site" evidence="6">
    <location>
        <position position="61"/>
    </location>
    <ligand>
        <name>Zn(2+)</name>
        <dbReference type="ChEBI" id="CHEBI:29105"/>
    </ligand>
</feature>
<dbReference type="GO" id="GO:0000981">
    <property type="term" value="F:DNA-binding transcription factor activity, RNA polymerase II-specific"/>
    <property type="evidence" value="ECO:0007669"/>
    <property type="project" value="TreeGrafter"/>
</dbReference>
<dbReference type="SUPFAM" id="SSF57667">
    <property type="entry name" value="beta-beta-alpha zinc fingers"/>
    <property type="match status" value="4"/>
</dbReference>
<comment type="caution">
    <text evidence="10">The sequence shown here is derived from an EMBL/GenBank/DDBJ whole genome shotgun (WGS) entry which is preliminary data.</text>
</comment>
<feature type="binding site" evidence="6">
    <location>
        <position position="19"/>
    </location>
    <ligand>
        <name>Zn(2+)</name>
        <dbReference type="ChEBI" id="CHEBI:29105"/>
    </ligand>
</feature>
<feature type="domain" description="C2H2-type" evidence="8">
    <location>
        <begin position="503"/>
        <end position="530"/>
    </location>
</feature>
<evidence type="ECO:0000313" key="11">
    <source>
        <dbReference type="Proteomes" id="UP001231518"/>
    </source>
</evidence>
<dbReference type="PANTHER" id="PTHR24408:SF58">
    <property type="entry name" value="TRANSCRIPTION FACTOR (TFIIIA), PUTATIVE (AFU_ORTHOLOGUE AFUA_1G05150)-RELATED"/>
    <property type="match status" value="1"/>
</dbReference>
<dbReference type="InterPro" id="IPR036236">
    <property type="entry name" value="Znf_C2H2_sf"/>
</dbReference>
<proteinExistence type="predicted"/>
<dbReference type="InterPro" id="IPR013087">
    <property type="entry name" value="Znf_C2H2_type"/>
</dbReference>
<evidence type="ECO:0000259" key="9">
    <source>
        <dbReference type="PROSITE" id="PS51915"/>
    </source>
</evidence>
<dbReference type="SUPFAM" id="SSF57716">
    <property type="entry name" value="Glucocorticoid receptor-like (DNA-binding domain)"/>
    <property type="match status" value="1"/>
</dbReference>
<feature type="domain" description="C2H2-type" evidence="8">
    <location>
        <begin position="530"/>
        <end position="557"/>
    </location>
</feature>
<dbReference type="SMART" id="SM00868">
    <property type="entry name" value="zf-AD"/>
    <property type="match status" value="1"/>
</dbReference>
<dbReference type="GO" id="GO:0005634">
    <property type="term" value="C:nucleus"/>
    <property type="evidence" value="ECO:0007669"/>
    <property type="project" value="InterPro"/>
</dbReference>
<keyword evidence="1 6" id="KW-0479">Metal-binding</keyword>
<evidence type="ECO:0000256" key="7">
    <source>
        <dbReference type="SAM" id="MobiDB-lite"/>
    </source>
</evidence>
<dbReference type="GO" id="GO:0043565">
    <property type="term" value="F:sequence-specific DNA binding"/>
    <property type="evidence" value="ECO:0007669"/>
    <property type="project" value="TreeGrafter"/>
</dbReference>
<dbReference type="Gene3D" id="3.30.160.60">
    <property type="entry name" value="Classic Zinc Finger"/>
    <property type="match status" value="6"/>
</dbReference>
<evidence type="ECO:0000256" key="6">
    <source>
        <dbReference type="PROSITE-ProRule" id="PRU01263"/>
    </source>
</evidence>
<keyword evidence="11" id="KW-1185">Reference proteome</keyword>
<feature type="domain" description="C2H2-type" evidence="8">
    <location>
        <begin position="389"/>
        <end position="411"/>
    </location>
</feature>
<name>A0AAD7YM92_MYTSE</name>
<dbReference type="SMART" id="SM00355">
    <property type="entry name" value="ZnF_C2H2"/>
    <property type="match status" value="12"/>
</dbReference>
<accession>A0AAD7YM92</accession>
<dbReference type="Gene3D" id="3.40.1800.20">
    <property type="match status" value="1"/>
</dbReference>
<evidence type="ECO:0000256" key="5">
    <source>
        <dbReference type="PROSITE-ProRule" id="PRU00042"/>
    </source>
</evidence>
<dbReference type="AlphaFoldDB" id="A0AAD7YM92"/>
<keyword evidence="3 5" id="KW-0863">Zinc-finger</keyword>
<feature type="binding site" evidence="6">
    <location>
        <position position="16"/>
    </location>
    <ligand>
        <name>Zn(2+)</name>
        <dbReference type="ChEBI" id="CHEBI:29105"/>
    </ligand>
</feature>
<feature type="domain" description="C2H2-type" evidence="8">
    <location>
        <begin position="558"/>
        <end position="588"/>
    </location>
</feature>
<keyword evidence="4 6" id="KW-0862">Zinc</keyword>
<evidence type="ECO:0000313" key="10">
    <source>
        <dbReference type="EMBL" id="KAJ8721636.1"/>
    </source>
</evidence>
<organism evidence="10 11">
    <name type="scientific">Mythimna separata</name>
    <name type="common">Oriental armyworm</name>
    <name type="synonym">Pseudaletia separata</name>
    <dbReference type="NCBI Taxonomy" id="271217"/>
    <lineage>
        <taxon>Eukaryota</taxon>
        <taxon>Metazoa</taxon>
        <taxon>Ecdysozoa</taxon>
        <taxon>Arthropoda</taxon>
        <taxon>Hexapoda</taxon>
        <taxon>Insecta</taxon>
        <taxon>Pterygota</taxon>
        <taxon>Neoptera</taxon>
        <taxon>Endopterygota</taxon>
        <taxon>Lepidoptera</taxon>
        <taxon>Glossata</taxon>
        <taxon>Ditrysia</taxon>
        <taxon>Noctuoidea</taxon>
        <taxon>Noctuidae</taxon>
        <taxon>Noctuinae</taxon>
        <taxon>Hadenini</taxon>
        <taxon>Mythimna</taxon>
    </lineage>
</organism>
<dbReference type="Proteomes" id="UP001231518">
    <property type="component" value="Chromosome 12"/>
</dbReference>
<dbReference type="PROSITE" id="PS50157">
    <property type="entry name" value="ZINC_FINGER_C2H2_2"/>
    <property type="match status" value="6"/>
</dbReference>
<keyword evidence="2" id="KW-0677">Repeat</keyword>